<protein>
    <submittedName>
        <fullName evidence="2">Putative acetyltransferase</fullName>
    </submittedName>
</protein>
<dbReference type="SUPFAM" id="SSF55729">
    <property type="entry name" value="Acyl-CoA N-acyltransferases (Nat)"/>
    <property type="match status" value="1"/>
</dbReference>
<keyword evidence="2" id="KW-0808">Transferase</keyword>
<reference evidence="2 3" key="1">
    <citation type="submission" date="2019-06" db="EMBL/GenBank/DDBJ databases">
        <title>Sequencing the genomes of 1000 actinobacteria strains.</title>
        <authorList>
            <person name="Klenk H.-P."/>
        </authorList>
    </citation>
    <scope>NUCLEOTIDE SEQUENCE [LARGE SCALE GENOMIC DNA]</scope>
    <source>
        <strain evidence="2 3">DSM 12362</strain>
    </source>
</reference>
<dbReference type="Gene3D" id="3.40.630.30">
    <property type="match status" value="1"/>
</dbReference>
<dbReference type="GO" id="GO:0016747">
    <property type="term" value="F:acyltransferase activity, transferring groups other than amino-acyl groups"/>
    <property type="evidence" value="ECO:0007669"/>
    <property type="project" value="InterPro"/>
</dbReference>
<evidence type="ECO:0000313" key="2">
    <source>
        <dbReference type="EMBL" id="TQM97705.1"/>
    </source>
</evidence>
<dbReference type="InterPro" id="IPR000182">
    <property type="entry name" value="GNAT_dom"/>
</dbReference>
<accession>A0A543KRJ9</accession>
<dbReference type="CDD" id="cd04301">
    <property type="entry name" value="NAT_SF"/>
    <property type="match status" value="1"/>
</dbReference>
<evidence type="ECO:0000313" key="3">
    <source>
        <dbReference type="Proteomes" id="UP000315133"/>
    </source>
</evidence>
<dbReference type="Pfam" id="PF13302">
    <property type="entry name" value="Acetyltransf_3"/>
    <property type="match status" value="1"/>
</dbReference>
<dbReference type="Proteomes" id="UP000315133">
    <property type="component" value="Unassembled WGS sequence"/>
</dbReference>
<dbReference type="EMBL" id="VFPU01000001">
    <property type="protein sequence ID" value="TQM97705.1"/>
    <property type="molecule type" value="Genomic_DNA"/>
</dbReference>
<dbReference type="RefSeq" id="WP_141819457.1">
    <property type="nucleotide sequence ID" value="NZ_BAAAIL010000001.1"/>
</dbReference>
<dbReference type="PANTHER" id="PTHR39173:SF1">
    <property type="entry name" value="ACETYLTRANSFERASE"/>
    <property type="match status" value="1"/>
</dbReference>
<gene>
    <name evidence="2" type="ORF">FB476_2628</name>
</gene>
<dbReference type="OrthoDB" id="9797989at2"/>
<dbReference type="PROSITE" id="PS51186">
    <property type="entry name" value="GNAT"/>
    <property type="match status" value="1"/>
</dbReference>
<keyword evidence="3" id="KW-1185">Reference proteome</keyword>
<comment type="caution">
    <text evidence="2">The sequence shown here is derived from an EMBL/GenBank/DDBJ whole genome shotgun (WGS) entry which is preliminary data.</text>
</comment>
<feature type="domain" description="N-acetyltransferase" evidence="1">
    <location>
        <begin position="3"/>
        <end position="168"/>
    </location>
</feature>
<evidence type="ECO:0000259" key="1">
    <source>
        <dbReference type="PROSITE" id="PS51186"/>
    </source>
</evidence>
<dbReference type="AlphaFoldDB" id="A0A543KRJ9"/>
<sequence length="169" mass="18412">MSLVLRPPTVDDEEPLRALHAELLPEGFEVLLAEGTWSEILAQVRREAEGTDLPEGRVPADFLVAEVDGEIVGRVSIRHRLTPFLLAEGGHVGYAVAPAHRRRGHATEMLRQSVARLAALGVDRVLVTCDDDNLASARTIEANGGVLEDVVPTGPGRPAKRRYWIDASR</sequence>
<proteinExistence type="predicted"/>
<organism evidence="2 3">
    <name type="scientific">Ornithinimicrobium humiphilum</name>
    <dbReference type="NCBI Taxonomy" id="125288"/>
    <lineage>
        <taxon>Bacteria</taxon>
        <taxon>Bacillati</taxon>
        <taxon>Actinomycetota</taxon>
        <taxon>Actinomycetes</taxon>
        <taxon>Micrococcales</taxon>
        <taxon>Ornithinimicrobiaceae</taxon>
        <taxon>Ornithinimicrobium</taxon>
    </lineage>
</organism>
<dbReference type="InterPro" id="IPR016181">
    <property type="entry name" value="Acyl_CoA_acyltransferase"/>
</dbReference>
<name>A0A543KRJ9_9MICO</name>
<dbReference type="PANTHER" id="PTHR39173">
    <property type="entry name" value="ACETYLTRANSFERASE"/>
    <property type="match status" value="1"/>
</dbReference>